<protein>
    <submittedName>
        <fullName evidence="1">Uncharacterized protein</fullName>
    </submittedName>
</protein>
<comment type="caution">
    <text evidence="1">The sequence shown here is derived from an EMBL/GenBank/DDBJ whole genome shotgun (WGS) entry which is preliminary data.</text>
</comment>
<dbReference type="EMBL" id="BART01005469">
    <property type="protein sequence ID" value="GAG66304.1"/>
    <property type="molecule type" value="Genomic_DNA"/>
</dbReference>
<name>X0ZAP7_9ZZZZ</name>
<sequence>MSDDQPKSRFSLKKEKVRSAFQHVVDGVTQLFYNRVDYIQMRLSVDKITKEFEDSLKEKIEHNVVHAKIREASEKDIEHIMKVYDLAWHSSP</sequence>
<feature type="non-terminal residue" evidence="1">
    <location>
        <position position="92"/>
    </location>
</feature>
<evidence type="ECO:0000313" key="1">
    <source>
        <dbReference type="EMBL" id="GAG66304.1"/>
    </source>
</evidence>
<reference evidence="1" key="1">
    <citation type="journal article" date="2014" name="Front. Microbiol.">
        <title>High frequency of phylogenetically diverse reductive dehalogenase-homologous genes in deep subseafloor sedimentary metagenomes.</title>
        <authorList>
            <person name="Kawai M."/>
            <person name="Futagami T."/>
            <person name="Toyoda A."/>
            <person name="Takaki Y."/>
            <person name="Nishi S."/>
            <person name="Hori S."/>
            <person name="Arai W."/>
            <person name="Tsubouchi T."/>
            <person name="Morono Y."/>
            <person name="Uchiyama I."/>
            <person name="Ito T."/>
            <person name="Fujiyama A."/>
            <person name="Inagaki F."/>
            <person name="Takami H."/>
        </authorList>
    </citation>
    <scope>NUCLEOTIDE SEQUENCE</scope>
    <source>
        <strain evidence="1">Expedition CK06-06</strain>
    </source>
</reference>
<accession>X0ZAP7</accession>
<proteinExistence type="predicted"/>
<gene>
    <name evidence="1" type="ORF">S01H4_12695</name>
</gene>
<organism evidence="1">
    <name type="scientific">marine sediment metagenome</name>
    <dbReference type="NCBI Taxonomy" id="412755"/>
    <lineage>
        <taxon>unclassified sequences</taxon>
        <taxon>metagenomes</taxon>
        <taxon>ecological metagenomes</taxon>
    </lineage>
</organism>
<dbReference type="AlphaFoldDB" id="X0ZAP7"/>